<keyword evidence="2" id="KW-0413">Isomerase</keyword>
<dbReference type="InterPro" id="IPR036298">
    <property type="entry name" value="Chalcone_isomerase_sf"/>
</dbReference>
<dbReference type="GO" id="GO:0016872">
    <property type="term" value="F:intramolecular lyase activity"/>
    <property type="evidence" value="ECO:0007669"/>
    <property type="project" value="InterPro"/>
</dbReference>
<accession>A0A1I4QLV2</accession>
<dbReference type="InterPro" id="IPR016088">
    <property type="entry name" value="Chalcone_isomerase_3-sand"/>
</dbReference>
<name>A0A1I4QLV2_9BACT</name>
<feature type="domain" description="Chalcone isomerase" evidence="1">
    <location>
        <begin position="24"/>
        <end position="188"/>
    </location>
</feature>
<dbReference type="InterPro" id="IPR016087">
    <property type="entry name" value="Chalcone_isomerase"/>
</dbReference>
<dbReference type="STRING" id="39841.SAMN05660836_00094"/>
<protein>
    <submittedName>
        <fullName evidence="2">Chalcone isomerase-like</fullName>
    </submittedName>
</protein>
<dbReference type="SUPFAM" id="SSF54626">
    <property type="entry name" value="Chalcone isomerase"/>
    <property type="match status" value="1"/>
</dbReference>
<sequence>MSRRGIILFTALFFSLVSFYGYALEFKGVIFEDRLTIGDTDCVLNGVGIRKKFFVEVYYGGLYLPQKTGDSRAVIEMDVPKAVVLKVVYKKVDAEKWREGWVEGFKKTAESYGGDLKERIDRFVSFFDEPVVKGEEVRVVYVPNRGTEVIVKGRSKGVIPGSDFMKALWAIWFGEEPASEELKKGMLGM</sequence>
<proteinExistence type="predicted"/>
<dbReference type="Proteomes" id="UP000199611">
    <property type="component" value="Unassembled WGS sequence"/>
</dbReference>
<organism evidence="2 3">
    <name type="scientific">Thermodesulforhabdus norvegica</name>
    <dbReference type="NCBI Taxonomy" id="39841"/>
    <lineage>
        <taxon>Bacteria</taxon>
        <taxon>Pseudomonadati</taxon>
        <taxon>Thermodesulfobacteriota</taxon>
        <taxon>Syntrophobacteria</taxon>
        <taxon>Syntrophobacterales</taxon>
        <taxon>Thermodesulforhabdaceae</taxon>
        <taxon>Thermodesulforhabdus</taxon>
    </lineage>
</organism>
<dbReference type="Pfam" id="PF16036">
    <property type="entry name" value="Chalcone_3"/>
    <property type="match status" value="1"/>
</dbReference>
<evidence type="ECO:0000313" key="3">
    <source>
        <dbReference type="Proteomes" id="UP000199611"/>
    </source>
</evidence>
<reference evidence="2 3" key="1">
    <citation type="submission" date="2016-10" db="EMBL/GenBank/DDBJ databases">
        <authorList>
            <person name="de Groot N.N."/>
        </authorList>
    </citation>
    <scope>NUCLEOTIDE SEQUENCE [LARGE SCALE GENOMIC DNA]</scope>
    <source>
        <strain evidence="2 3">DSM 9990</strain>
    </source>
</reference>
<evidence type="ECO:0000313" key="2">
    <source>
        <dbReference type="EMBL" id="SFM40736.1"/>
    </source>
</evidence>
<dbReference type="Gene3D" id="3.50.70.10">
    <property type="match status" value="1"/>
</dbReference>
<gene>
    <name evidence="2" type="ORF">SAMN05660836_00094</name>
</gene>
<dbReference type="RefSeq" id="WP_093392583.1">
    <property type="nucleotide sequence ID" value="NZ_FOUU01000001.1"/>
</dbReference>
<dbReference type="AlphaFoldDB" id="A0A1I4QLV2"/>
<evidence type="ECO:0000259" key="1">
    <source>
        <dbReference type="Pfam" id="PF16036"/>
    </source>
</evidence>
<keyword evidence="3" id="KW-1185">Reference proteome</keyword>
<dbReference type="EMBL" id="FOUU01000001">
    <property type="protein sequence ID" value="SFM40736.1"/>
    <property type="molecule type" value="Genomic_DNA"/>
</dbReference>
<dbReference type="OrthoDB" id="9795336at2"/>